<keyword evidence="3" id="KW-0328">Glycosyltransferase</keyword>
<keyword evidence="5" id="KW-1133">Transmembrane helix</keyword>
<proteinExistence type="inferred from homology"/>
<dbReference type="InterPro" id="IPR001173">
    <property type="entry name" value="Glyco_trans_2-like"/>
</dbReference>
<dbReference type="InterPro" id="IPR029044">
    <property type="entry name" value="Nucleotide-diphossugar_trans"/>
</dbReference>
<name>A0A9D9N6T6_9FIRM</name>
<feature type="domain" description="Glycosyltransferase 2-like" evidence="6">
    <location>
        <begin position="4"/>
        <end position="175"/>
    </location>
</feature>
<protein>
    <submittedName>
        <fullName evidence="7">Glycosyltransferase family 2 protein</fullName>
    </submittedName>
</protein>
<comment type="caution">
    <text evidence="7">The sequence shown here is derived from an EMBL/GenBank/DDBJ whole genome shotgun (WGS) entry which is preliminary data.</text>
</comment>
<dbReference type="PANTHER" id="PTHR43179">
    <property type="entry name" value="RHAMNOSYLTRANSFERASE WBBL"/>
    <property type="match status" value="1"/>
</dbReference>
<reference evidence="7" key="1">
    <citation type="submission" date="2020-10" db="EMBL/GenBank/DDBJ databases">
        <authorList>
            <person name="Gilroy R."/>
        </authorList>
    </citation>
    <scope>NUCLEOTIDE SEQUENCE</scope>
    <source>
        <strain evidence="7">E3-2379</strain>
    </source>
</reference>
<dbReference type="PANTHER" id="PTHR43179:SF12">
    <property type="entry name" value="GALACTOFURANOSYLTRANSFERASE GLFT2"/>
    <property type="match status" value="1"/>
</dbReference>
<keyword evidence="5" id="KW-0472">Membrane</keyword>
<feature type="transmembrane region" description="Helical" evidence="5">
    <location>
        <begin position="241"/>
        <end position="263"/>
    </location>
</feature>
<evidence type="ECO:0000256" key="2">
    <source>
        <dbReference type="ARBA" id="ARBA00006739"/>
    </source>
</evidence>
<dbReference type="GO" id="GO:0016757">
    <property type="term" value="F:glycosyltransferase activity"/>
    <property type="evidence" value="ECO:0007669"/>
    <property type="project" value="UniProtKB-KW"/>
</dbReference>
<evidence type="ECO:0000256" key="3">
    <source>
        <dbReference type="ARBA" id="ARBA00022676"/>
    </source>
</evidence>
<comment type="similarity">
    <text evidence="2">Belongs to the glycosyltransferase 2 family.</text>
</comment>
<dbReference type="Gene3D" id="3.90.550.10">
    <property type="entry name" value="Spore Coat Polysaccharide Biosynthesis Protein SpsA, Chain A"/>
    <property type="match status" value="1"/>
</dbReference>
<accession>A0A9D9N6T6</accession>
<dbReference type="SUPFAM" id="SSF53448">
    <property type="entry name" value="Nucleotide-diphospho-sugar transferases"/>
    <property type="match status" value="1"/>
</dbReference>
<evidence type="ECO:0000256" key="1">
    <source>
        <dbReference type="ARBA" id="ARBA00004776"/>
    </source>
</evidence>
<gene>
    <name evidence="7" type="ORF">IAC13_00880</name>
</gene>
<sequence length="322" mass="37350">MKVSIVIPNYNGKHFMKACMESLYKQTWKEFEVIVVDNASSDGSVSYIEEYYPDIRLIKMDTNTGFSTAVNVGIQAAKAPYVFLLNNDTECEPNCVRELYHAIRKSKKIFSVSSQMIQYHNRESLDSAGDIYTVFGWAFNRGNGKPISMYSKEESVFTACAGAAMYRKSIFDEIGYFDENFFAYREDIDIGYRGRIHGYENRYCPTAKVYHIGSGTSGSKHNAFKVKLGVRNNIYLNYKNMPLPFLLINLPFLFIGYSVKWIYFIKKGLGKAYFEGIKEGFQKRKHLTKEKFQWKNLSNYKGVQIELYKNTWKIVKEKIKKD</sequence>
<evidence type="ECO:0000313" key="8">
    <source>
        <dbReference type="Proteomes" id="UP000823618"/>
    </source>
</evidence>
<keyword evidence="5" id="KW-0812">Transmembrane</keyword>
<evidence type="ECO:0000259" key="6">
    <source>
        <dbReference type="Pfam" id="PF00535"/>
    </source>
</evidence>
<dbReference type="Proteomes" id="UP000823618">
    <property type="component" value="Unassembled WGS sequence"/>
</dbReference>
<keyword evidence="4" id="KW-0808">Transferase</keyword>
<evidence type="ECO:0000313" key="7">
    <source>
        <dbReference type="EMBL" id="MBO8462467.1"/>
    </source>
</evidence>
<dbReference type="Pfam" id="PF00535">
    <property type="entry name" value="Glycos_transf_2"/>
    <property type="match status" value="1"/>
</dbReference>
<reference evidence="7" key="2">
    <citation type="journal article" date="2021" name="PeerJ">
        <title>Extensive microbial diversity within the chicken gut microbiome revealed by metagenomics and culture.</title>
        <authorList>
            <person name="Gilroy R."/>
            <person name="Ravi A."/>
            <person name="Getino M."/>
            <person name="Pursley I."/>
            <person name="Horton D.L."/>
            <person name="Alikhan N.F."/>
            <person name="Baker D."/>
            <person name="Gharbi K."/>
            <person name="Hall N."/>
            <person name="Watson M."/>
            <person name="Adriaenssens E.M."/>
            <person name="Foster-Nyarko E."/>
            <person name="Jarju S."/>
            <person name="Secka A."/>
            <person name="Antonio M."/>
            <person name="Oren A."/>
            <person name="Chaudhuri R.R."/>
            <person name="La Ragione R."/>
            <person name="Hildebrand F."/>
            <person name="Pallen M.J."/>
        </authorList>
    </citation>
    <scope>NUCLEOTIDE SEQUENCE</scope>
    <source>
        <strain evidence="7">E3-2379</strain>
    </source>
</reference>
<evidence type="ECO:0000256" key="5">
    <source>
        <dbReference type="SAM" id="Phobius"/>
    </source>
</evidence>
<evidence type="ECO:0000256" key="4">
    <source>
        <dbReference type="ARBA" id="ARBA00022679"/>
    </source>
</evidence>
<dbReference type="AlphaFoldDB" id="A0A9D9N6T6"/>
<dbReference type="EMBL" id="JADIML010000026">
    <property type="protein sequence ID" value="MBO8462467.1"/>
    <property type="molecule type" value="Genomic_DNA"/>
</dbReference>
<comment type="pathway">
    <text evidence="1">Cell wall biogenesis; cell wall polysaccharide biosynthesis.</text>
</comment>
<organism evidence="7 8">
    <name type="scientific">Candidatus Scybalomonas excrementavium</name>
    <dbReference type="NCBI Taxonomy" id="2840943"/>
    <lineage>
        <taxon>Bacteria</taxon>
        <taxon>Bacillati</taxon>
        <taxon>Bacillota</taxon>
        <taxon>Clostridia</taxon>
        <taxon>Lachnospirales</taxon>
        <taxon>Lachnospiraceae</taxon>
        <taxon>Lachnospiraceae incertae sedis</taxon>
        <taxon>Candidatus Scybalomonas</taxon>
    </lineage>
</organism>
<dbReference type="CDD" id="cd04186">
    <property type="entry name" value="GT_2_like_c"/>
    <property type="match status" value="1"/>
</dbReference>